<dbReference type="InterPro" id="IPR027417">
    <property type="entry name" value="P-loop_NTPase"/>
</dbReference>
<keyword evidence="1" id="KW-0547">Nucleotide-binding</keyword>
<dbReference type="InterPro" id="IPR016032">
    <property type="entry name" value="Sig_transdc_resp-reg_C-effctor"/>
</dbReference>
<protein>
    <submittedName>
        <fullName evidence="4">ATP-dependent transcriptional regulator</fullName>
    </submittedName>
</protein>
<evidence type="ECO:0000256" key="1">
    <source>
        <dbReference type="ARBA" id="ARBA00022741"/>
    </source>
</evidence>
<dbReference type="InterPro" id="IPR036388">
    <property type="entry name" value="WH-like_DNA-bd_sf"/>
</dbReference>
<dbReference type="GO" id="GO:0006355">
    <property type="term" value="P:regulation of DNA-templated transcription"/>
    <property type="evidence" value="ECO:0007669"/>
    <property type="project" value="InterPro"/>
</dbReference>
<feature type="domain" description="HTH luxR-type" evidence="3">
    <location>
        <begin position="838"/>
        <end position="901"/>
    </location>
</feature>
<dbReference type="Pfam" id="PF13191">
    <property type="entry name" value="AAA_16"/>
    <property type="match status" value="1"/>
</dbReference>
<evidence type="ECO:0000313" key="4">
    <source>
        <dbReference type="EMBL" id="SDC96451.1"/>
    </source>
</evidence>
<evidence type="ECO:0000313" key="5">
    <source>
        <dbReference type="Proteomes" id="UP000199416"/>
    </source>
</evidence>
<dbReference type="RefSeq" id="WP_091366871.1">
    <property type="nucleotide sequence ID" value="NZ_FMZF01000004.1"/>
</dbReference>
<dbReference type="EMBL" id="FMZF01000004">
    <property type="protein sequence ID" value="SDC96451.1"/>
    <property type="molecule type" value="Genomic_DNA"/>
</dbReference>
<organism evidence="4 5">
    <name type="scientific">Geodermatophilus telluris</name>
    <dbReference type="NCBI Taxonomy" id="1190417"/>
    <lineage>
        <taxon>Bacteria</taxon>
        <taxon>Bacillati</taxon>
        <taxon>Actinomycetota</taxon>
        <taxon>Actinomycetes</taxon>
        <taxon>Geodermatophilales</taxon>
        <taxon>Geodermatophilaceae</taxon>
        <taxon>Geodermatophilus</taxon>
    </lineage>
</organism>
<dbReference type="Pfam" id="PF00196">
    <property type="entry name" value="GerE"/>
    <property type="match status" value="1"/>
</dbReference>
<evidence type="ECO:0000259" key="3">
    <source>
        <dbReference type="PROSITE" id="PS50043"/>
    </source>
</evidence>
<dbReference type="SUPFAM" id="SSF52540">
    <property type="entry name" value="P-loop containing nucleoside triphosphate hydrolases"/>
    <property type="match status" value="1"/>
</dbReference>
<accession>A0A1G6QW07</accession>
<gene>
    <name evidence="4" type="ORF">SAMN05660690_3128</name>
</gene>
<reference evidence="5" key="1">
    <citation type="submission" date="2016-10" db="EMBL/GenBank/DDBJ databases">
        <authorList>
            <person name="Varghese N."/>
            <person name="Submissions S."/>
        </authorList>
    </citation>
    <scope>NUCLEOTIDE SEQUENCE [LARGE SCALE GENOMIC DNA]</scope>
    <source>
        <strain evidence="5">DSM 45421</strain>
    </source>
</reference>
<dbReference type="InterPro" id="IPR041664">
    <property type="entry name" value="AAA_16"/>
</dbReference>
<proteinExistence type="predicted"/>
<dbReference type="GO" id="GO:0003677">
    <property type="term" value="F:DNA binding"/>
    <property type="evidence" value="ECO:0007669"/>
    <property type="project" value="InterPro"/>
</dbReference>
<keyword evidence="2" id="KW-0067">ATP-binding</keyword>
<dbReference type="AlphaFoldDB" id="A0A1G6QW07"/>
<dbReference type="PANTHER" id="PTHR16305:SF35">
    <property type="entry name" value="TRANSCRIPTIONAL ACTIVATOR DOMAIN"/>
    <property type="match status" value="1"/>
</dbReference>
<dbReference type="PROSITE" id="PS50043">
    <property type="entry name" value="HTH_LUXR_2"/>
    <property type="match status" value="1"/>
</dbReference>
<dbReference type="GO" id="GO:0005737">
    <property type="term" value="C:cytoplasm"/>
    <property type="evidence" value="ECO:0007669"/>
    <property type="project" value="TreeGrafter"/>
</dbReference>
<name>A0A1G6QW07_9ACTN</name>
<dbReference type="GO" id="GO:0005524">
    <property type="term" value="F:ATP binding"/>
    <property type="evidence" value="ECO:0007669"/>
    <property type="project" value="UniProtKB-KW"/>
</dbReference>
<dbReference type="SMART" id="SM00421">
    <property type="entry name" value="HTH_LUXR"/>
    <property type="match status" value="1"/>
</dbReference>
<evidence type="ECO:0000256" key="2">
    <source>
        <dbReference type="ARBA" id="ARBA00022840"/>
    </source>
</evidence>
<dbReference type="PRINTS" id="PR00038">
    <property type="entry name" value="HTHLUXR"/>
</dbReference>
<dbReference type="OrthoDB" id="7053960at2"/>
<dbReference type="CDD" id="cd06170">
    <property type="entry name" value="LuxR_C_like"/>
    <property type="match status" value="1"/>
</dbReference>
<keyword evidence="5" id="KW-1185">Reference proteome</keyword>
<dbReference type="SUPFAM" id="SSF46894">
    <property type="entry name" value="C-terminal effector domain of the bipartite response regulators"/>
    <property type="match status" value="1"/>
</dbReference>
<dbReference type="InterPro" id="IPR000792">
    <property type="entry name" value="Tscrpt_reg_LuxR_C"/>
</dbReference>
<sequence>MLLGRGPECIRLDGVLADARASHSQVLVVRGEPGAGKSALLSWAAHRAGPARCLRAAGVESEFELPFAVLQQLLAPAVDGLGAVPPVQADALRGALGLEPGRGSDRFLVGIGVLSLLAEVAADSGAVCLVDDAQWADSASVEALVFAARRLRAEGAALVVATRSAGDDAFAAAGLPELVLGGLDPEAASALVVQRVPAVAADVRRRLVEGSGGNPLALVELPGVLTAAQLAGLEPLPDPLPVGAGVERLFAALAAELPEPTRRLLVLTAADDTGRLGVIGRAAATEGLDLTALGPAEASGLVRVAGGRAEFRHPLARSAVYQDAGFAGRRAAHHRLAAVLDGAEDADRRAWHLAAAAVPPDDAVADLLEASAARARIRSGPASAAAALSRAAALSGPPERRGRRLVAAAEASWAAGHPARAAQWLDEAEPLLGAPAQRAALHGLRGLIELSGGSPETAYPLLVAAALDAPDRSTAVAGLALAGEAASLAGGERAVELGRLVRQVVPGDAGADEPVVDLLTGVAALVAGDWAEGAIRLRRVLGSARRVEEPLALLRAGQAALLLGDEVAARRCYLRAEGVLRRTGGIGLLATTLNRLAFSYAQSGLLADAEERCLEGEGLARELGQQSATGDVVLALIAAWRGDEERCRRHAEGAAEQAEVRRLGAVRAGAAWALGLLDLGLGRPDRALGGLAPVVAGRGLGHPAVALWAVPDLVEAAARAGRPEAGRAALQRFGGWARRAGSPWGIALAHRGAAQLSGGDLRSYEEALDQHAAAARPLDEARTRLAYGESLRRQRRRVDARLALRAAAEAFDRAGAVPWADRARVELRATGETFGRRQATEWDRLTPQELQITRMAARGASNPEIATQLFLSRKTVEYHLHKVFTKLGVGGRTELARLAQD</sequence>
<dbReference type="Gene3D" id="1.10.10.10">
    <property type="entry name" value="Winged helix-like DNA-binding domain superfamily/Winged helix DNA-binding domain"/>
    <property type="match status" value="1"/>
</dbReference>
<dbReference type="Proteomes" id="UP000199416">
    <property type="component" value="Unassembled WGS sequence"/>
</dbReference>
<dbReference type="STRING" id="1190417.SAMN05660690_3128"/>
<dbReference type="GO" id="GO:0004016">
    <property type="term" value="F:adenylate cyclase activity"/>
    <property type="evidence" value="ECO:0007669"/>
    <property type="project" value="TreeGrafter"/>
</dbReference>
<dbReference type="PANTHER" id="PTHR16305">
    <property type="entry name" value="TESTICULAR SOLUBLE ADENYLYL CYCLASE"/>
    <property type="match status" value="1"/>
</dbReference>